<dbReference type="AlphaFoldDB" id="A0A939QDK6"/>
<protein>
    <submittedName>
        <fullName evidence="2">SIP domain-containing protein</fullName>
    </submittedName>
</protein>
<evidence type="ECO:0000313" key="3">
    <source>
        <dbReference type="Proteomes" id="UP000668403"/>
    </source>
</evidence>
<sequence length="149" mass="16391">MAFSEHSTGISTFGTPETVDCILAAGDASDLDDIRAWCAELPANSYGTIFIEVFAPMQIETIETPRRVSVTWICREGLAGSSRPGIGMPRGQALATAVDAWLDEWVRAEPESGQHCMIWTGARSSSVMQSFWMRVERELTEAWSGHEHA</sequence>
<dbReference type="Gene3D" id="3.40.50.80">
    <property type="entry name" value="Nucleotide-binding domain of ferredoxin-NADP reductase (FNR) module"/>
    <property type="match status" value="1"/>
</dbReference>
<dbReference type="EMBL" id="JAGFBF010000001">
    <property type="protein sequence ID" value="MBO2988900.1"/>
    <property type="molecule type" value="Genomic_DNA"/>
</dbReference>
<feature type="domain" description="SIP-like Rossmann fold" evidence="1">
    <location>
        <begin position="22"/>
        <end position="102"/>
    </location>
</feature>
<name>A0A939QDK6_9MICO</name>
<proteinExistence type="predicted"/>
<comment type="caution">
    <text evidence="2">The sequence shown here is derived from an EMBL/GenBank/DDBJ whole genome shotgun (WGS) entry which is preliminary data.</text>
</comment>
<dbReference type="InterPro" id="IPR039261">
    <property type="entry name" value="FNR_nucleotide-bd"/>
</dbReference>
<dbReference type="Proteomes" id="UP000668403">
    <property type="component" value="Unassembled WGS sequence"/>
</dbReference>
<reference evidence="2" key="1">
    <citation type="submission" date="2021-03" db="EMBL/GenBank/DDBJ databases">
        <title>Leucobacter chromiisoli sp. nov., isolated from chromium-containing soil of chemical plant.</title>
        <authorList>
            <person name="Xu Z."/>
        </authorList>
    </citation>
    <scope>NUCLEOTIDE SEQUENCE</scope>
    <source>
        <strain evidence="2">K 70/01</strain>
    </source>
</reference>
<organism evidence="2 3">
    <name type="scientific">Leucobacter tardus</name>
    <dbReference type="NCBI Taxonomy" id="501483"/>
    <lineage>
        <taxon>Bacteria</taxon>
        <taxon>Bacillati</taxon>
        <taxon>Actinomycetota</taxon>
        <taxon>Actinomycetes</taxon>
        <taxon>Micrococcales</taxon>
        <taxon>Microbacteriaceae</taxon>
        <taxon>Leucobacter</taxon>
    </lineage>
</organism>
<dbReference type="InterPro" id="IPR007037">
    <property type="entry name" value="SIP_rossman_dom"/>
</dbReference>
<dbReference type="RefSeq" id="WP_208236626.1">
    <property type="nucleotide sequence ID" value="NZ_BAAAQU010000001.1"/>
</dbReference>
<evidence type="ECO:0000313" key="2">
    <source>
        <dbReference type="EMBL" id="MBO2988900.1"/>
    </source>
</evidence>
<accession>A0A939QDK6</accession>
<dbReference type="Pfam" id="PF04954">
    <property type="entry name" value="SIP"/>
    <property type="match status" value="1"/>
</dbReference>
<evidence type="ECO:0000259" key="1">
    <source>
        <dbReference type="Pfam" id="PF04954"/>
    </source>
</evidence>
<keyword evidence="3" id="KW-1185">Reference proteome</keyword>
<gene>
    <name evidence="2" type="ORF">J4H85_02640</name>
</gene>